<reference evidence="1" key="2">
    <citation type="submission" date="2021-04" db="EMBL/GenBank/DDBJ databases">
        <authorList>
            <person name="Gilroy R."/>
        </authorList>
    </citation>
    <scope>NUCLEOTIDE SEQUENCE</scope>
    <source>
        <strain evidence="1">ChiW19-6364</strain>
    </source>
</reference>
<accession>A0A9D2RA22</accession>
<protein>
    <submittedName>
        <fullName evidence="1">Uncharacterized protein</fullName>
    </submittedName>
</protein>
<proteinExistence type="predicted"/>
<evidence type="ECO:0000313" key="2">
    <source>
        <dbReference type="Proteomes" id="UP000823850"/>
    </source>
</evidence>
<organism evidence="1 2">
    <name type="scientific">Candidatus Blautia stercoripullorum</name>
    <dbReference type="NCBI Taxonomy" id="2838502"/>
    <lineage>
        <taxon>Bacteria</taxon>
        <taxon>Bacillati</taxon>
        <taxon>Bacillota</taxon>
        <taxon>Clostridia</taxon>
        <taxon>Lachnospirales</taxon>
        <taxon>Lachnospiraceae</taxon>
        <taxon>Blautia</taxon>
    </lineage>
</organism>
<comment type="caution">
    <text evidence="1">The sequence shown here is derived from an EMBL/GenBank/DDBJ whole genome shotgun (WGS) entry which is preliminary data.</text>
</comment>
<sequence length="252" mass="28685">MFGKNPRILKPGYCTCGVLHENGKRYNSDWKLSFKAFSPVYSEAQVASGKLITVRLSSIVAEHFPRQYIPEEYKDEPIENHHCTPKSFYAPDQGREANRASNMRQIPATIHKKLTKLQNKTFEQEQQAINEAIANKTQIETEPGTLESLLKVLLILGVEPESAVLQTYSQNGETDFIDITRNINLLFKGSPSEGQPIKFNSDTGEVIVCGIPGKVKNWEKLSDARKKEWREKFAYINYQYIKAQEQQEGGEE</sequence>
<dbReference type="EMBL" id="DWUX01000133">
    <property type="protein sequence ID" value="HJD39807.1"/>
    <property type="molecule type" value="Genomic_DNA"/>
</dbReference>
<dbReference type="AlphaFoldDB" id="A0A9D2RA22"/>
<name>A0A9D2RA22_9FIRM</name>
<evidence type="ECO:0000313" key="1">
    <source>
        <dbReference type="EMBL" id="HJD39807.1"/>
    </source>
</evidence>
<gene>
    <name evidence="1" type="ORF">H9913_07240</name>
</gene>
<dbReference type="Proteomes" id="UP000823850">
    <property type="component" value="Unassembled WGS sequence"/>
</dbReference>
<reference evidence="1" key="1">
    <citation type="journal article" date="2021" name="PeerJ">
        <title>Extensive microbial diversity within the chicken gut microbiome revealed by metagenomics and culture.</title>
        <authorList>
            <person name="Gilroy R."/>
            <person name="Ravi A."/>
            <person name="Getino M."/>
            <person name="Pursley I."/>
            <person name="Horton D.L."/>
            <person name="Alikhan N.F."/>
            <person name="Baker D."/>
            <person name="Gharbi K."/>
            <person name="Hall N."/>
            <person name="Watson M."/>
            <person name="Adriaenssens E.M."/>
            <person name="Foster-Nyarko E."/>
            <person name="Jarju S."/>
            <person name="Secka A."/>
            <person name="Antonio M."/>
            <person name="Oren A."/>
            <person name="Chaudhuri R.R."/>
            <person name="La Ragione R."/>
            <person name="Hildebrand F."/>
            <person name="Pallen M.J."/>
        </authorList>
    </citation>
    <scope>NUCLEOTIDE SEQUENCE</scope>
    <source>
        <strain evidence="1">ChiW19-6364</strain>
    </source>
</reference>